<dbReference type="AlphaFoldDB" id="A0A4R6UZK0"/>
<evidence type="ECO:0000256" key="8">
    <source>
        <dbReference type="ARBA" id="ARBA00023145"/>
    </source>
</evidence>
<feature type="region of interest" description="Disordered" evidence="11">
    <location>
        <begin position="217"/>
        <end position="248"/>
    </location>
</feature>
<dbReference type="Gene3D" id="3.40.50.200">
    <property type="entry name" value="Peptidase S8/S53 domain"/>
    <property type="match status" value="1"/>
</dbReference>
<evidence type="ECO:0000313" key="15">
    <source>
        <dbReference type="EMBL" id="TDQ49144.1"/>
    </source>
</evidence>
<keyword evidence="16" id="KW-1185">Reference proteome</keyword>
<dbReference type="PANTHER" id="PTHR43806">
    <property type="entry name" value="PEPTIDASE S8"/>
    <property type="match status" value="1"/>
</dbReference>
<dbReference type="PROSITE" id="PS00137">
    <property type="entry name" value="SUBTILASE_HIS"/>
    <property type="match status" value="1"/>
</dbReference>
<dbReference type="GO" id="GO:0005576">
    <property type="term" value="C:extracellular region"/>
    <property type="evidence" value="ECO:0007669"/>
    <property type="project" value="UniProtKB-SubCell"/>
</dbReference>
<comment type="caution">
    <text evidence="15">The sequence shown here is derived from an EMBL/GenBank/DDBJ whole genome shotgun (WGS) entry which is preliminary data.</text>
</comment>
<keyword evidence="4 10" id="KW-0645">Protease</keyword>
<feature type="chain" id="PRO_5020814166" evidence="12">
    <location>
        <begin position="28"/>
        <end position="724"/>
    </location>
</feature>
<dbReference type="RefSeq" id="WP_133589502.1">
    <property type="nucleotide sequence ID" value="NZ_CP037953.1"/>
</dbReference>
<protein>
    <submittedName>
        <fullName evidence="15">Serine protease</fullName>
    </submittedName>
</protein>
<organism evidence="15 16">
    <name type="scientific">Permianibacter aggregans</name>
    <dbReference type="NCBI Taxonomy" id="1510150"/>
    <lineage>
        <taxon>Bacteria</taxon>
        <taxon>Pseudomonadati</taxon>
        <taxon>Pseudomonadota</taxon>
        <taxon>Gammaproteobacteria</taxon>
        <taxon>Pseudomonadales</taxon>
        <taxon>Pseudomonadaceae</taxon>
        <taxon>Permianibacter</taxon>
    </lineage>
</organism>
<feature type="compositionally biased region" description="Basic and acidic residues" evidence="11">
    <location>
        <begin position="219"/>
        <end position="229"/>
    </location>
</feature>
<evidence type="ECO:0000313" key="16">
    <source>
        <dbReference type="Proteomes" id="UP000295375"/>
    </source>
</evidence>
<dbReference type="InterPro" id="IPR023828">
    <property type="entry name" value="Peptidase_S8_Ser-AS"/>
</dbReference>
<feature type="active site" description="Charge relay system" evidence="9 10">
    <location>
        <position position="249"/>
    </location>
</feature>
<evidence type="ECO:0000256" key="1">
    <source>
        <dbReference type="ARBA" id="ARBA00004613"/>
    </source>
</evidence>
<dbReference type="CDD" id="cd07496">
    <property type="entry name" value="Peptidases_S8_13"/>
    <property type="match status" value="1"/>
</dbReference>
<dbReference type="InterPro" id="IPR015500">
    <property type="entry name" value="Peptidase_S8_subtilisin-rel"/>
</dbReference>
<evidence type="ECO:0000256" key="3">
    <source>
        <dbReference type="ARBA" id="ARBA00022525"/>
    </source>
</evidence>
<keyword evidence="3" id="KW-0964">Secreted</keyword>
<keyword evidence="7 10" id="KW-0720">Serine protease</keyword>
<dbReference type="SUPFAM" id="SSF52743">
    <property type="entry name" value="Subtilisin-like"/>
    <property type="match status" value="1"/>
</dbReference>
<evidence type="ECO:0000259" key="14">
    <source>
        <dbReference type="Pfam" id="PF04151"/>
    </source>
</evidence>
<keyword evidence="6 10" id="KW-0378">Hydrolase</keyword>
<dbReference type="Proteomes" id="UP000295375">
    <property type="component" value="Unassembled WGS sequence"/>
</dbReference>
<dbReference type="InterPro" id="IPR034176">
    <property type="entry name" value="Peptidases_S8_13"/>
</dbReference>
<evidence type="ECO:0000259" key="13">
    <source>
        <dbReference type="Pfam" id="PF00082"/>
    </source>
</evidence>
<dbReference type="FunFam" id="3.40.50.200:FF:000022">
    <property type="entry name" value="Extracellular protease"/>
    <property type="match status" value="1"/>
</dbReference>
<dbReference type="Pfam" id="PF00082">
    <property type="entry name" value="Peptidase_S8"/>
    <property type="match status" value="1"/>
</dbReference>
<evidence type="ECO:0000256" key="6">
    <source>
        <dbReference type="ARBA" id="ARBA00022801"/>
    </source>
</evidence>
<dbReference type="PANTHER" id="PTHR43806:SF11">
    <property type="entry name" value="CEREVISIN-RELATED"/>
    <property type="match status" value="1"/>
</dbReference>
<evidence type="ECO:0000256" key="5">
    <source>
        <dbReference type="ARBA" id="ARBA00022729"/>
    </source>
</evidence>
<dbReference type="GO" id="GO:0004252">
    <property type="term" value="F:serine-type endopeptidase activity"/>
    <property type="evidence" value="ECO:0007669"/>
    <property type="project" value="UniProtKB-UniRule"/>
</dbReference>
<feature type="domain" description="Peptidase S8/S53" evidence="13">
    <location>
        <begin position="180"/>
        <end position="474"/>
    </location>
</feature>
<evidence type="ECO:0000256" key="7">
    <source>
        <dbReference type="ARBA" id="ARBA00022825"/>
    </source>
</evidence>
<accession>A0A4R6UZK0</accession>
<dbReference type="PRINTS" id="PR00723">
    <property type="entry name" value="SUBTILISIN"/>
</dbReference>
<sequence length="724" mass="73966">MYSLKKATRPALAALAVTLALQSTAFAFSVDGRPALRSLDERTMELQANSVMAAHRVQQGMRTDRLIVKYKDGAQATGKTGHLLTSKLNQVSANTGRSMKLWRKMHNGAQVLKLDQRLPESEVMAMARQIALDPDVEYAEPDRIMKPFLTPNDSQYSSQWHYFESTGGLNVPGAWDITNGAGAVVAVLDTGYRPHADLNANILPGYDMISDTFVSNDGNGRDSDARDPGDAVAANECGGTHSAQDSSWHGTHVAGTVAAVTNNGSGVAGVAYGAKVVPVRVLGKCGGYTSDIADGIIWASGGSVSGLPSNANPAKVINMSLGGSGACDTTTQNAINSARSRGTVVVIAAGNDNSNANNFNPGNCAGVVNVAATNRSGGRSYYSNYGTSVDVAAPGGAQSSFNDANGILSTWNSGTTGPSSDSYIFMQGTSMAAPHVAGVAALIAAVKPAATPDEIESILKTTTRSFPASCSGCGTGIVNALAAVQAAQGGGGGGNTLSNGVPVTGLSASTGSDVVYTMDVPSGASNLNFAISGGTGDADLYVKFGSAPTDSSYDCRPYKGGNAETCSFATPSAGQYYVRVKAYSSFSGVSLSGNYSTGGGGGGGGNVAEVESNNTTGTAQLISSSGSTVNGTIGSSSDTDYYKLTLPAGATLTAKLTPNASSDYDLYVYNSNGTQIGKSENGTGQVDTVSVKNTGSSAYTRYVRVVRYSGATGSSGTYTLNLTW</sequence>
<dbReference type="InterPro" id="IPR000209">
    <property type="entry name" value="Peptidase_S8/S53_dom"/>
</dbReference>
<dbReference type="OrthoDB" id="5360469at2"/>
<proteinExistence type="inferred from homology"/>
<evidence type="ECO:0000256" key="10">
    <source>
        <dbReference type="PROSITE-ProRule" id="PRU01240"/>
    </source>
</evidence>
<dbReference type="InterPro" id="IPR007280">
    <property type="entry name" value="Peptidase_C_arc/bac"/>
</dbReference>
<dbReference type="PROSITE" id="PS51892">
    <property type="entry name" value="SUBTILASE"/>
    <property type="match status" value="1"/>
</dbReference>
<dbReference type="SUPFAM" id="SSF89260">
    <property type="entry name" value="Collagen-binding domain"/>
    <property type="match status" value="1"/>
</dbReference>
<name>A0A4R6UZK0_9GAMM</name>
<dbReference type="Pfam" id="PF04151">
    <property type="entry name" value="PPC"/>
    <property type="match status" value="1"/>
</dbReference>
<keyword evidence="5 12" id="KW-0732">Signal</keyword>
<reference evidence="15 16" key="1">
    <citation type="submission" date="2019-03" db="EMBL/GenBank/DDBJ databases">
        <title>Genomic Encyclopedia of Type Strains, Phase IV (KMG-IV): sequencing the most valuable type-strain genomes for metagenomic binning, comparative biology and taxonomic classification.</title>
        <authorList>
            <person name="Goeker M."/>
        </authorList>
    </citation>
    <scope>NUCLEOTIDE SEQUENCE [LARGE SCALE GENOMIC DNA]</scope>
    <source>
        <strain evidence="15 16">DSM 103792</strain>
    </source>
</reference>
<comment type="subcellular location">
    <subcellularLocation>
        <location evidence="1">Secreted</location>
    </subcellularLocation>
</comment>
<feature type="signal peptide" evidence="12">
    <location>
        <begin position="1"/>
        <end position="27"/>
    </location>
</feature>
<dbReference type="InterPro" id="IPR036852">
    <property type="entry name" value="Peptidase_S8/S53_dom_sf"/>
</dbReference>
<evidence type="ECO:0000256" key="2">
    <source>
        <dbReference type="ARBA" id="ARBA00011073"/>
    </source>
</evidence>
<dbReference type="InterPro" id="IPR050131">
    <property type="entry name" value="Peptidase_S8_subtilisin-like"/>
</dbReference>
<dbReference type="FunFam" id="2.60.120.380:FF:000013">
    <property type="entry name" value="Alkaline serine protease"/>
    <property type="match status" value="1"/>
</dbReference>
<evidence type="ECO:0000256" key="9">
    <source>
        <dbReference type="PIRSR" id="PIRSR615500-1"/>
    </source>
</evidence>
<feature type="active site" description="Charge relay system" evidence="9 10">
    <location>
        <position position="430"/>
    </location>
</feature>
<dbReference type="PROSITE" id="PS00138">
    <property type="entry name" value="SUBTILASE_SER"/>
    <property type="match status" value="1"/>
</dbReference>
<dbReference type="EMBL" id="SNYM01000005">
    <property type="protein sequence ID" value="TDQ49144.1"/>
    <property type="molecule type" value="Genomic_DNA"/>
</dbReference>
<dbReference type="Gene3D" id="2.60.120.380">
    <property type="match status" value="2"/>
</dbReference>
<evidence type="ECO:0000256" key="12">
    <source>
        <dbReference type="SAM" id="SignalP"/>
    </source>
</evidence>
<evidence type="ECO:0000256" key="4">
    <source>
        <dbReference type="ARBA" id="ARBA00022670"/>
    </source>
</evidence>
<keyword evidence="8" id="KW-0865">Zymogen</keyword>
<comment type="similarity">
    <text evidence="2 10">Belongs to the peptidase S8 family.</text>
</comment>
<dbReference type="InterPro" id="IPR022398">
    <property type="entry name" value="Peptidase_S8_His-AS"/>
</dbReference>
<evidence type="ECO:0000256" key="11">
    <source>
        <dbReference type="SAM" id="MobiDB-lite"/>
    </source>
</evidence>
<dbReference type="GO" id="GO:0006508">
    <property type="term" value="P:proteolysis"/>
    <property type="evidence" value="ECO:0007669"/>
    <property type="project" value="UniProtKB-KW"/>
</dbReference>
<feature type="active site" description="Charge relay system" evidence="9 10">
    <location>
        <position position="189"/>
    </location>
</feature>
<feature type="domain" description="Peptidase C-terminal archaeal/bacterial" evidence="14">
    <location>
        <begin position="515"/>
        <end position="581"/>
    </location>
</feature>
<gene>
    <name evidence="15" type="ORF">EV696_105118</name>
</gene>